<sequence length="190" mass="20735">MKHITFFSIVFLFVLTGCMEKEITKMDVEMFNTSGDSLGTIKVSEQSEGVELDVMLEGLPDGELGIHIHEKGTCEAPEFKSAGNHFNPDEKQHGLLHPEGAHAGDLPNIISENGKAEATLMAPQLTLKADKKNSLLRQEGTSIVITDGKDDGMTQPAGNSGQRIACGEITEKEAERSDKKEVKPEEEEQK</sequence>
<comment type="function">
    <text evidence="2">Destroys radicals which are normally produced within the cells and which are toxic to biological systems. May play a role in favoring mycobacterial survival in phagocytes.</text>
</comment>
<accession>A0ABT3DIM7</accession>
<reference evidence="6 7" key="1">
    <citation type="submission" date="2022-10" db="EMBL/GenBank/DDBJ databases">
        <title>Draft genome assembly of moderately radiation resistant bacterium Metabacillus halosaccharovorans.</title>
        <authorList>
            <person name="Pal S."/>
            <person name="Gopinathan A."/>
        </authorList>
    </citation>
    <scope>NUCLEOTIDE SEQUENCE [LARGE SCALE GENOMIC DNA]</scope>
    <source>
        <strain evidence="6 7">VITHBRA001</strain>
    </source>
</reference>
<comment type="cofactor">
    <cofactor evidence="3">
        <name>Zn(2+)</name>
        <dbReference type="ChEBI" id="CHEBI:29105"/>
    </cofactor>
    <text evidence="3">Binds 1 zinc ion per subunit.</text>
</comment>
<dbReference type="EC" id="1.15.1.1" evidence="3"/>
<evidence type="ECO:0000256" key="1">
    <source>
        <dbReference type="ARBA" id="ARBA00010457"/>
    </source>
</evidence>
<name>A0ABT3DIM7_9BACI</name>
<dbReference type="RefSeq" id="WP_078432916.1">
    <property type="nucleotide sequence ID" value="NZ_JAOYEY010000043.1"/>
</dbReference>
<dbReference type="SUPFAM" id="SSF49329">
    <property type="entry name" value="Cu,Zn superoxide dismutase-like"/>
    <property type="match status" value="1"/>
</dbReference>
<keyword evidence="3" id="KW-0479">Metal-binding</keyword>
<evidence type="ECO:0000256" key="4">
    <source>
        <dbReference type="SAM" id="MobiDB-lite"/>
    </source>
</evidence>
<comment type="catalytic activity">
    <reaction evidence="3">
        <text>2 superoxide + 2 H(+) = H2O2 + O2</text>
        <dbReference type="Rhea" id="RHEA:20696"/>
        <dbReference type="ChEBI" id="CHEBI:15378"/>
        <dbReference type="ChEBI" id="CHEBI:15379"/>
        <dbReference type="ChEBI" id="CHEBI:16240"/>
        <dbReference type="ChEBI" id="CHEBI:18421"/>
        <dbReference type="EC" id="1.15.1.1"/>
    </reaction>
</comment>
<dbReference type="Proteomes" id="UP001526147">
    <property type="component" value="Unassembled WGS sequence"/>
</dbReference>
<dbReference type="Pfam" id="PF00080">
    <property type="entry name" value="Sod_Cu"/>
    <property type="match status" value="1"/>
</dbReference>
<dbReference type="Gene3D" id="2.60.40.200">
    <property type="entry name" value="Superoxide dismutase, copper/zinc binding domain"/>
    <property type="match status" value="1"/>
</dbReference>
<evidence type="ECO:0000313" key="7">
    <source>
        <dbReference type="Proteomes" id="UP001526147"/>
    </source>
</evidence>
<keyword evidence="3" id="KW-0862">Zinc</keyword>
<dbReference type="InterPro" id="IPR036423">
    <property type="entry name" value="SOD-like_Cu/Zn_dom_sf"/>
</dbReference>
<dbReference type="PANTHER" id="PTHR10003">
    <property type="entry name" value="SUPEROXIDE DISMUTASE CU-ZN -RELATED"/>
    <property type="match status" value="1"/>
</dbReference>
<feature type="compositionally biased region" description="Basic and acidic residues" evidence="4">
    <location>
        <begin position="169"/>
        <end position="183"/>
    </location>
</feature>
<dbReference type="InterPro" id="IPR024134">
    <property type="entry name" value="SOD_Cu/Zn_/chaperone"/>
</dbReference>
<dbReference type="InterPro" id="IPR018152">
    <property type="entry name" value="SOD_Cu/Zn_BS"/>
</dbReference>
<dbReference type="CDD" id="cd00305">
    <property type="entry name" value="Cu-Zn_Superoxide_Dismutase"/>
    <property type="match status" value="1"/>
</dbReference>
<organism evidence="6 7">
    <name type="scientific">Metabacillus halosaccharovorans</name>
    <dbReference type="NCBI Taxonomy" id="930124"/>
    <lineage>
        <taxon>Bacteria</taxon>
        <taxon>Bacillati</taxon>
        <taxon>Bacillota</taxon>
        <taxon>Bacilli</taxon>
        <taxon>Bacillales</taxon>
        <taxon>Bacillaceae</taxon>
        <taxon>Metabacillus</taxon>
    </lineage>
</organism>
<comment type="similarity">
    <text evidence="1 3">Belongs to the Cu-Zn superoxide dismutase family.</text>
</comment>
<feature type="domain" description="Superoxide dismutase copper/zinc binding" evidence="5">
    <location>
        <begin position="39"/>
        <end position="169"/>
    </location>
</feature>
<evidence type="ECO:0000256" key="2">
    <source>
        <dbReference type="ARBA" id="ARBA00024900"/>
    </source>
</evidence>
<evidence type="ECO:0000259" key="5">
    <source>
        <dbReference type="Pfam" id="PF00080"/>
    </source>
</evidence>
<keyword evidence="3" id="KW-0186">Copper</keyword>
<feature type="region of interest" description="Disordered" evidence="4">
    <location>
        <begin position="146"/>
        <end position="190"/>
    </location>
</feature>
<dbReference type="PROSITE" id="PS51257">
    <property type="entry name" value="PROKAR_LIPOPROTEIN"/>
    <property type="match status" value="1"/>
</dbReference>
<evidence type="ECO:0000313" key="6">
    <source>
        <dbReference type="EMBL" id="MCV9886910.1"/>
    </source>
</evidence>
<proteinExistence type="inferred from homology"/>
<comment type="cofactor">
    <cofactor evidence="3">
        <name>Cu cation</name>
        <dbReference type="ChEBI" id="CHEBI:23378"/>
    </cofactor>
    <text evidence="3">Binds 1 copper ion per subunit.</text>
</comment>
<protein>
    <recommendedName>
        <fullName evidence="3">Superoxide dismutase [Cu-Zn]</fullName>
        <ecNumber evidence="3">1.15.1.1</ecNumber>
    </recommendedName>
</protein>
<dbReference type="EMBL" id="JAOYEY010000043">
    <property type="protein sequence ID" value="MCV9886910.1"/>
    <property type="molecule type" value="Genomic_DNA"/>
</dbReference>
<keyword evidence="7" id="KW-1185">Reference proteome</keyword>
<evidence type="ECO:0000256" key="3">
    <source>
        <dbReference type="RuleBase" id="RU000393"/>
    </source>
</evidence>
<keyword evidence="3" id="KW-0560">Oxidoreductase</keyword>
<comment type="caution">
    <text evidence="6">The sequence shown here is derived from an EMBL/GenBank/DDBJ whole genome shotgun (WGS) entry which is preliminary data.</text>
</comment>
<dbReference type="PROSITE" id="PS00332">
    <property type="entry name" value="SOD_CU_ZN_2"/>
    <property type="match status" value="1"/>
</dbReference>
<dbReference type="InterPro" id="IPR001424">
    <property type="entry name" value="SOD_Cu_Zn_dom"/>
</dbReference>
<gene>
    <name evidence="6" type="ORF">OIH86_14825</name>
</gene>